<gene>
    <name evidence="1" type="ORF">M9Y10_037415</name>
</gene>
<reference evidence="1 2" key="1">
    <citation type="submission" date="2024-04" db="EMBL/GenBank/DDBJ databases">
        <title>Tritrichomonas musculus Genome.</title>
        <authorList>
            <person name="Alves-Ferreira E."/>
            <person name="Grigg M."/>
            <person name="Lorenzi H."/>
            <person name="Galac M."/>
        </authorList>
    </citation>
    <scope>NUCLEOTIDE SEQUENCE [LARGE SCALE GENOMIC DNA]</scope>
    <source>
        <strain evidence="1 2">EAF2021</strain>
    </source>
</reference>
<protein>
    <recommendedName>
        <fullName evidence="3">Rab-GAP TBC domain-containing protein</fullName>
    </recommendedName>
</protein>
<organism evidence="1 2">
    <name type="scientific">Tritrichomonas musculus</name>
    <dbReference type="NCBI Taxonomy" id="1915356"/>
    <lineage>
        <taxon>Eukaryota</taxon>
        <taxon>Metamonada</taxon>
        <taxon>Parabasalia</taxon>
        <taxon>Tritrichomonadida</taxon>
        <taxon>Tritrichomonadidae</taxon>
        <taxon>Tritrichomonas</taxon>
    </lineage>
</organism>
<evidence type="ECO:0008006" key="3">
    <source>
        <dbReference type="Google" id="ProtNLM"/>
    </source>
</evidence>
<name>A0ABR2GSJ5_9EUKA</name>
<keyword evidence="2" id="KW-1185">Reference proteome</keyword>
<dbReference type="Proteomes" id="UP001470230">
    <property type="component" value="Unassembled WGS sequence"/>
</dbReference>
<evidence type="ECO:0000313" key="1">
    <source>
        <dbReference type="EMBL" id="KAK8836889.1"/>
    </source>
</evidence>
<proteinExistence type="predicted"/>
<evidence type="ECO:0000313" key="2">
    <source>
        <dbReference type="Proteomes" id="UP001470230"/>
    </source>
</evidence>
<comment type="caution">
    <text evidence="1">The sequence shown here is derived from an EMBL/GenBank/DDBJ whole genome shotgun (WGS) entry which is preliminary data.</text>
</comment>
<dbReference type="EMBL" id="JAPFFF010000063">
    <property type="protein sequence ID" value="KAK8836889.1"/>
    <property type="molecule type" value="Genomic_DNA"/>
</dbReference>
<accession>A0ABR2GSJ5</accession>
<sequence>MSLRFMKQKSPSNSLTRLFNEKKPSLDEVLENPDLSISIRYEIDQLVEFIVPKECDRNNCPILIQILDYALPIDKNKIQKNLIYRRNAASILSTICNKLQVRINKTDLLKERIEKFILPGNTINEQYDFAGHFQRITETYLRFQVKEKNDRPFKDVSFIKNILSKLHIISYRFLVANIFSDFPQFFIEKKSEDDIMTNVSRYISKQIGSAKYNNETKYYFFYILFQIYQQNENVFAKFYFDGFESILLAAISFGDNILYMSESFRIIDLIIPYLDQQSTSQHIDSFARRYRTKLEEVAKMSKFNLCTLFRVFWKFFLNSQRFDVMQIFFDSDPYIFGENDVTNLFYIKMVNIFSNMDSKTRYGYMDKLNIVQKAINYSKKLKENSTPNLCILQFIDLMAQPLKSDEYNLSIQPSDNNIMFSKEWVDAVFYAKRILTERKDAINYAKRDFIDSEESNLY</sequence>